<accession>N9WDP0</accession>
<dbReference type="HOGENOM" id="CLU_2286598_0_0_9"/>
<dbReference type="PATRIC" id="fig|999411.4.peg.2086"/>
<proteinExistence type="predicted"/>
<dbReference type="AlphaFoldDB" id="N9WDP0"/>
<dbReference type="RefSeq" id="WP_002598612.1">
    <property type="nucleotide sequence ID" value="NZ_KB850956.1"/>
</dbReference>
<keyword evidence="2" id="KW-1185">Reference proteome</keyword>
<reference evidence="1 2" key="1">
    <citation type="submission" date="2013-01" db="EMBL/GenBank/DDBJ databases">
        <title>The Genome Sequence of Clostridium colicanis 209318.</title>
        <authorList>
            <consortium name="The Broad Institute Genome Sequencing Platform"/>
            <person name="Earl A."/>
            <person name="Ward D."/>
            <person name="Feldgarden M."/>
            <person name="Gevers D."/>
            <person name="Courvalin P."/>
            <person name="Lambert T."/>
            <person name="Walker B."/>
            <person name="Young S.K."/>
            <person name="Zeng Q."/>
            <person name="Gargeya S."/>
            <person name="Fitzgerald M."/>
            <person name="Haas B."/>
            <person name="Abouelleil A."/>
            <person name="Alvarado L."/>
            <person name="Arachchi H.M."/>
            <person name="Berlin A.M."/>
            <person name="Chapman S.B."/>
            <person name="Dewar J."/>
            <person name="Goldberg J."/>
            <person name="Griggs A."/>
            <person name="Gujja S."/>
            <person name="Hansen M."/>
            <person name="Howarth C."/>
            <person name="Imamovic A."/>
            <person name="Larimer J."/>
            <person name="McCowan C."/>
            <person name="Murphy C."/>
            <person name="Neiman D."/>
            <person name="Pearson M."/>
            <person name="Priest M."/>
            <person name="Roberts A."/>
            <person name="Saif S."/>
            <person name="Shea T."/>
            <person name="Sisk P."/>
            <person name="Sykes S."/>
            <person name="Wortman J."/>
            <person name="Nusbaum C."/>
            <person name="Birren B."/>
        </authorList>
    </citation>
    <scope>NUCLEOTIDE SEQUENCE [LARGE SCALE GENOMIC DNA]</scope>
    <source>
        <strain evidence="1 2">209318</strain>
    </source>
</reference>
<dbReference type="Proteomes" id="UP000013097">
    <property type="component" value="Unassembled WGS sequence"/>
</dbReference>
<dbReference type="EMBL" id="AGYT01000010">
    <property type="protein sequence ID" value="ENZ00955.1"/>
    <property type="molecule type" value="Genomic_DNA"/>
</dbReference>
<organism evidence="1 2">
    <name type="scientific">Clostridium thermobutyricum</name>
    <dbReference type="NCBI Taxonomy" id="29372"/>
    <lineage>
        <taxon>Bacteria</taxon>
        <taxon>Bacillati</taxon>
        <taxon>Bacillota</taxon>
        <taxon>Clostridia</taxon>
        <taxon>Eubacteriales</taxon>
        <taxon>Clostridiaceae</taxon>
        <taxon>Clostridium</taxon>
    </lineage>
</organism>
<sequence>MDYCLKNDIKIKTRGEILIIDKSESILSNTKMFIKIDNISSCILLEGMLLVLGSGIPICNEFKNHNMEYIKRLPNCIIGTKDELEEIYEEISLLIEKIPAI</sequence>
<evidence type="ECO:0000313" key="2">
    <source>
        <dbReference type="Proteomes" id="UP000013097"/>
    </source>
</evidence>
<evidence type="ECO:0000313" key="1">
    <source>
        <dbReference type="EMBL" id="ENZ00955.1"/>
    </source>
</evidence>
<protein>
    <submittedName>
        <fullName evidence="1">Uncharacterized protein</fullName>
    </submittedName>
</protein>
<name>N9WDP0_9CLOT</name>
<comment type="caution">
    <text evidence="1">The sequence shown here is derived from an EMBL/GenBank/DDBJ whole genome shotgun (WGS) entry which is preliminary data.</text>
</comment>
<gene>
    <name evidence="1" type="ORF">HMPREF1092_02119</name>
</gene>